<dbReference type="PROSITE" id="PS01040">
    <property type="entry name" value="SBP_BACTERIAL_5"/>
    <property type="match status" value="1"/>
</dbReference>
<evidence type="ECO:0000259" key="5">
    <source>
        <dbReference type="Pfam" id="PF00496"/>
    </source>
</evidence>
<accession>A0A2K1SVF9</accession>
<evidence type="ECO:0000313" key="6">
    <source>
        <dbReference type="EMBL" id="PNS43530.1"/>
    </source>
</evidence>
<evidence type="ECO:0000256" key="2">
    <source>
        <dbReference type="ARBA" id="ARBA00005695"/>
    </source>
</evidence>
<keyword evidence="4" id="KW-1133">Transmembrane helix</keyword>
<dbReference type="Pfam" id="PF00496">
    <property type="entry name" value="SBP_bac_5"/>
    <property type="match status" value="1"/>
</dbReference>
<dbReference type="GO" id="GO:0042597">
    <property type="term" value="C:periplasmic space"/>
    <property type="evidence" value="ECO:0007669"/>
    <property type="project" value="UniProtKB-ARBA"/>
</dbReference>
<dbReference type="GO" id="GO:0043190">
    <property type="term" value="C:ATP-binding cassette (ABC) transporter complex"/>
    <property type="evidence" value="ECO:0007669"/>
    <property type="project" value="InterPro"/>
</dbReference>
<comment type="similarity">
    <text evidence="2">Belongs to the bacterial solute-binding protein 5 family.</text>
</comment>
<organism evidence="6 7">
    <name type="scientific">Gardnerella vaginalis</name>
    <dbReference type="NCBI Taxonomy" id="2702"/>
    <lineage>
        <taxon>Bacteria</taxon>
        <taxon>Bacillati</taxon>
        <taxon>Actinomycetota</taxon>
        <taxon>Actinomycetes</taxon>
        <taxon>Bifidobacteriales</taxon>
        <taxon>Bifidobacteriaceae</taxon>
        <taxon>Gardnerella</taxon>
    </lineage>
</organism>
<dbReference type="InterPro" id="IPR023765">
    <property type="entry name" value="SBP_5_CS"/>
</dbReference>
<evidence type="ECO:0000256" key="4">
    <source>
        <dbReference type="SAM" id="Phobius"/>
    </source>
</evidence>
<dbReference type="GO" id="GO:1904680">
    <property type="term" value="F:peptide transmembrane transporter activity"/>
    <property type="evidence" value="ECO:0007669"/>
    <property type="project" value="TreeGrafter"/>
</dbReference>
<evidence type="ECO:0000313" key="7">
    <source>
        <dbReference type="Proteomes" id="UP000236146"/>
    </source>
</evidence>
<dbReference type="RefSeq" id="WP_103084511.1">
    <property type="nucleotide sequence ID" value="NZ_MNLH01000002.1"/>
</dbReference>
<comment type="subcellular location">
    <subcellularLocation>
        <location evidence="1">Cell membrane</location>
        <topology evidence="1">Lipid-anchor</topology>
    </subcellularLocation>
</comment>
<keyword evidence="3" id="KW-0732">Signal</keyword>
<dbReference type="Proteomes" id="UP000236146">
    <property type="component" value="Unassembled WGS sequence"/>
</dbReference>
<comment type="caution">
    <text evidence="6">The sequence shown here is derived from an EMBL/GenBank/DDBJ whole genome shotgun (WGS) entry which is preliminary data.</text>
</comment>
<evidence type="ECO:0000256" key="3">
    <source>
        <dbReference type="ARBA" id="ARBA00022729"/>
    </source>
</evidence>
<dbReference type="OrthoDB" id="9796817at2"/>
<sequence length="521" mass="58187">MSKSRYSHYSHRRNNKFTPWIVFIAVFAILLSVMWFGWQIINGRPILSQIPTFSSVSGKTVTIGLRTAPKSLDIRTDDSDELQQALLENVYETLVNRDENNALKPGLAESWDISKNGLVYKFNLRHGVNFSNGVAMDSKAVLQSIKQGIVNRYPGYEALDNIKSIDNTDKYSITIELNSPDPLLLRRLAGRAGIVYDTGAFINYSNSAIGTGPFTVDSYKNGDSLVMRCNDRYWGTRPKLGGITLKYFKDDASLTEAMSNGSIQMAIPLEGKDNKRLASVKNVTLSKGKSTQIKFIAFNSSNNLSVSSEDWIRRGFCYSVDPKWAIDSDGNGGVPVGGPIDQLSPGYEDLTKILPFDKAQARRHFSYFSPRYFKTVVFLAPKENADLARKIADSISSTSYAKIDLQILDSKEVDKRIKERKYDLALTSINHTLDIDAFVNPNSPYAFQNSDSQKSYSDAMNSPNAAGYEANIKKYAKYLKNNAAAAWIYARNSVVAVKSNIEGYPKNMTDQLMPLRDLNVK</sequence>
<evidence type="ECO:0000256" key="1">
    <source>
        <dbReference type="ARBA" id="ARBA00004193"/>
    </source>
</evidence>
<protein>
    <submittedName>
        <fullName evidence="6">Peptide ABC transporter substrate-binding protein</fullName>
    </submittedName>
</protein>
<feature type="domain" description="Solute-binding protein family 5" evidence="5">
    <location>
        <begin position="103"/>
        <end position="431"/>
    </location>
</feature>
<dbReference type="InterPro" id="IPR030678">
    <property type="entry name" value="Peptide/Ni-bd"/>
</dbReference>
<name>A0A2K1SVF9_GARVA</name>
<reference evidence="6 7" key="1">
    <citation type="submission" date="2016-10" db="EMBL/GenBank/DDBJ databases">
        <authorList>
            <person name="Varghese N."/>
        </authorList>
    </citation>
    <scope>NUCLEOTIDE SEQUENCE [LARGE SCALE GENOMIC DNA]</scope>
    <source>
        <strain evidence="6 7">KA00225</strain>
    </source>
</reference>
<dbReference type="Gene3D" id="3.90.76.10">
    <property type="entry name" value="Dipeptide-binding Protein, Domain 1"/>
    <property type="match status" value="1"/>
</dbReference>
<gene>
    <name evidence="6" type="ORF">BFS05_02900</name>
</gene>
<keyword evidence="4" id="KW-0472">Membrane</keyword>
<dbReference type="Gene3D" id="3.40.190.10">
    <property type="entry name" value="Periplasmic binding protein-like II"/>
    <property type="match status" value="1"/>
</dbReference>
<dbReference type="EMBL" id="MNLH01000002">
    <property type="protein sequence ID" value="PNS43530.1"/>
    <property type="molecule type" value="Genomic_DNA"/>
</dbReference>
<dbReference type="SUPFAM" id="SSF53850">
    <property type="entry name" value="Periplasmic binding protein-like II"/>
    <property type="match status" value="1"/>
</dbReference>
<dbReference type="PIRSF" id="PIRSF002741">
    <property type="entry name" value="MppA"/>
    <property type="match status" value="1"/>
</dbReference>
<feature type="transmembrane region" description="Helical" evidence="4">
    <location>
        <begin position="20"/>
        <end position="38"/>
    </location>
</feature>
<dbReference type="InterPro" id="IPR039424">
    <property type="entry name" value="SBP_5"/>
</dbReference>
<dbReference type="Gene3D" id="3.10.105.10">
    <property type="entry name" value="Dipeptide-binding Protein, Domain 3"/>
    <property type="match status" value="1"/>
</dbReference>
<keyword evidence="4" id="KW-0812">Transmembrane</keyword>
<dbReference type="AlphaFoldDB" id="A0A2K1SVF9"/>
<dbReference type="PANTHER" id="PTHR30290">
    <property type="entry name" value="PERIPLASMIC BINDING COMPONENT OF ABC TRANSPORTER"/>
    <property type="match status" value="1"/>
</dbReference>
<dbReference type="GO" id="GO:0015833">
    <property type="term" value="P:peptide transport"/>
    <property type="evidence" value="ECO:0007669"/>
    <property type="project" value="TreeGrafter"/>
</dbReference>
<dbReference type="InterPro" id="IPR000914">
    <property type="entry name" value="SBP_5_dom"/>
</dbReference>
<proteinExistence type="inferred from homology"/>